<dbReference type="Proteomes" id="UP000241769">
    <property type="component" value="Unassembled WGS sequence"/>
</dbReference>
<dbReference type="InParanoid" id="A0A2P6N447"/>
<dbReference type="OrthoDB" id="412914at2759"/>
<protein>
    <submittedName>
        <fullName evidence="3">Viral A-type inclusion protein repeat</fullName>
    </submittedName>
</protein>
<organism evidence="3 4">
    <name type="scientific">Planoprotostelium fungivorum</name>
    <dbReference type="NCBI Taxonomy" id="1890364"/>
    <lineage>
        <taxon>Eukaryota</taxon>
        <taxon>Amoebozoa</taxon>
        <taxon>Evosea</taxon>
        <taxon>Variosea</taxon>
        <taxon>Cavosteliida</taxon>
        <taxon>Cavosteliaceae</taxon>
        <taxon>Planoprotostelium</taxon>
    </lineage>
</organism>
<reference evidence="3 4" key="1">
    <citation type="journal article" date="2018" name="Genome Biol. Evol.">
        <title>Multiple Roots of Fruiting Body Formation in Amoebozoa.</title>
        <authorList>
            <person name="Hillmann F."/>
            <person name="Forbes G."/>
            <person name="Novohradska S."/>
            <person name="Ferling I."/>
            <person name="Riege K."/>
            <person name="Groth M."/>
            <person name="Westermann M."/>
            <person name="Marz M."/>
            <person name="Spaller T."/>
            <person name="Winckler T."/>
            <person name="Schaap P."/>
            <person name="Glockner G."/>
        </authorList>
    </citation>
    <scope>NUCLEOTIDE SEQUENCE [LARGE SCALE GENOMIC DNA]</scope>
    <source>
        <strain evidence="3 4">Jena</strain>
    </source>
</reference>
<dbReference type="AlphaFoldDB" id="A0A2P6N447"/>
<accession>A0A2P6N447</accession>
<feature type="coiled-coil region" evidence="1">
    <location>
        <begin position="220"/>
        <end position="254"/>
    </location>
</feature>
<dbReference type="EMBL" id="MDYQ01000209">
    <property type="protein sequence ID" value="PRP78716.1"/>
    <property type="molecule type" value="Genomic_DNA"/>
</dbReference>
<proteinExistence type="predicted"/>
<evidence type="ECO:0000256" key="2">
    <source>
        <dbReference type="SAM" id="MobiDB-lite"/>
    </source>
</evidence>
<keyword evidence="1" id="KW-0175">Coiled coil</keyword>
<gene>
    <name evidence="3" type="ORF">PROFUN_13355</name>
</gene>
<name>A0A2P6N447_9EUKA</name>
<comment type="caution">
    <text evidence="3">The sequence shown here is derived from an EMBL/GenBank/DDBJ whole genome shotgun (WGS) entry which is preliminary data.</text>
</comment>
<feature type="coiled-coil region" evidence="1">
    <location>
        <begin position="136"/>
        <end position="163"/>
    </location>
</feature>
<evidence type="ECO:0000256" key="1">
    <source>
        <dbReference type="SAM" id="Coils"/>
    </source>
</evidence>
<keyword evidence="4" id="KW-1185">Reference proteome</keyword>
<evidence type="ECO:0000313" key="3">
    <source>
        <dbReference type="EMBL" id="PRP78716.1"/>
    </source>
</evidence>
<evidence type="ECO:0000313" key="4">
    <source>
        <dbReference type="Proteomes" id="UP000241769"/>
    </source>
</evidence>
<feature type="compositionally biased region" description="Basic and acidic residues" evidence="2">
    <location>
        <begin position="37"/>
        <end position="53"/>
    </location>
</feature>
<sequence length="312" mass="35816">MDLLLGGNRNKPQSGFNIQTSVIPGIFSPSSKLGAIKLDKQDQENESPQKEKQSSPFLLKPAVNGIVKYQKRDSNAVAAVEETTPSDSNWNSTMKAKRLKKLASELPDLGGAEDILKFQEELTQTKTELITLRELSESKTKEMELIREENARLLEQNKTLSDQVSLQQTSKEAILTELAEKSRQHHVTALERDLIAKQLSDYSNKLNGFEEKVKSSESIQNEQKREMQQLQHTLEEVKEDKDISKSLLERSENNVYKLKQKYFFSCALALKLNAQLSDRHYNGDLTSLYEQAIKEQVPYEEWHKWLLNRMFN</sequence>
<feature type="region of interest" description="Disordered" evidence="2">
    <location>
        <begin position="34"/>
        <end position="56"/>
    </location>
</feature>